<comment type="similarity">
    <text evidence="2 7">Belongs to the glycosyl hydrolase 1 family.</text>
</comment>
<dbReference type="SUPFAM" id="SSF51445">
    <property type="entry name" value="(Trans)glycosidases"/>
    <property type="match status" value="1"/>
</dbReference>
<dbReference type="AlphaFoldDB" id="A0A0M8MV40"/>
<comment type="catalytic activity">
    <reaction evidence="1">
        <text>Hydrolysis of terminal, non-reducing beta-D-glucosyl residues with release of beta-D-glucose.</text>
        <dbReference type="EC" id="3.2.1.21"/>
    </reaction>
</comment>
<comment type="function">
    <text evidence="6">Plays an important role in cellulose degradation. Shows hydrolytic activity against several glycosidic compounds.</text>
</comment>
<keyword evidence="4" id="KW-0378">Hydrolase</keyword>
<evidence type="ECO:0000256" key="4">
    <source>
        <dbReference type="ARBA" id="ARBA00022801"/>
    </source>
</evidence>
<dbReference type="InterPro" id="IPR033132">
    <property type="entry name" value="GH_1_N_CS"/>
</dbReference>
<name>A0A0M8MV40_ESCWE</name>
<dbReference type="EC" id="3.2.1.21" evidence="3"/>
<dbReference type="FunFam" id="3.20.20.80:FF:000011">
    <property type="entry name" value="Cytosolic beta-glucosidase"/>
    <property type="match status" value="1"/>
</dbReference>
<dbReference type="EMBL" id="LGSR01000019">
    <property type="protein sequence ID" value="KOS20006.1"/>
    <property type="molecule type" value="Genomic_DNA"/>
</dbReference>
<gene>
    <name evidence="8" type="ORF">ESCO_005627</name>
</gene>
<dbReference type="InterPro" id="IPR017853">
    <property type="entry name" value="GH"/>
</dbReference>
<sequence length="478" mass="54892">MPEASLPPNFEWGFSTAAYQIEGGAGDGGRGPSIWDTFTHLEPSRTNNANGDVACDHYHLYESDFDLLTQYGAKTYRFSFSWSRLIPLGGRDDPVNEEGVRFYNNLIDSLLRRGIVPWVTLYHWDLPQGLEDRYGGWLNVDEVQLDFERYARLCFERFGDRVKNWITFNEPWIQAVCGYAIGRNAPGRSSIDKNATPGDSTTEPWIAGKAQIMSHARAALVYGKDFKHQEGRIGIALNGDFYLPWDAEDPKDHEAAERRMEWQIGWWADPIYLKQDYPESMRKQLGDRLPRFTDADFAILRASETHFYGMNYYTAQFARHRPDPVPAEDFLGAIFEHQEDKLGNSIGEVSGIHWLRSRPDVFSRHLKRVYALYKKPIYITENGCPCPGEDKMTKEESVQDEYRLRYFTGHLDALCEAVKDGVDVRGYFAWSLLDNLEWADGYGPRFGVTYTDYETLERTPKNSALTLKKLFAERGVVA</sequence>
<dbReference type="OrthoDB" id="65569at2759"/>
<organism evidence="8 9">
    <name type="scientific">Escovopsis weberi</name>
    <dbReference type="NCBI Taxonomy" id="150374"/>
    <lineage>
        <taxon>Eukaryota</taxon>
        <taxon>Fungi</taxon>
        <taxon>Dikarya</taxon>
        <taxon>Ascomycota</taxon>
        <taxon>Pezizomycotina</taxon>
        <taxon>Sordariomycetes</taxon>
        <taxon>Hypocreomycetidae</taxon>
        <taxon>Hypocreales</taxon>
        <taxon>Hypocreaceae</taxon>
        <taxon>Escovopsis</taxon>
    </lineage>
</organism>
<dbReference type="InterPro" id="IPR001360">
    <property type="entry name" value="Glyco_hydro_1"/>
</dbReference>
<keyword evidence="5" id="KW-0326">Glycosidase</keyword>
<evidence type="ECO:0000256" key="5">
    <source>
        <dbReference type="ARBA" id="ARBA00023295"/>
    </source>
</evidence>
<evidence type="ECO:0000256" key="7">
    <source>
        <dbReference type="RuleBase" id="RU003690"/>
    </source>
</evidence>
<dbReference type="PANTHER" id="PTHR10353:SF36">
    <property type="entry name" value="LP05116P"/>
    <property type="match status" value="1"/>
</dbReference>
<dbReference type="PRINTS" id="PR00131">
    <property type="entry name" value="GLHYDRLASE1"/>
</dbReference>
<evidence type="ECO:0000256" key="3">
    <source>
        <dbReference type="ARBA" id="ARBA00012744"/>
    </source>
</evidence>
<evidence type="ECO:0000256" key="6">
    <source>
        <dbReference type="ARBA" id="ARBA00056775"/>
    </source>
</evidence>
<comment type="caution">
    <text evidence="8">The sequence shown here is derived from an EMBL/GenBank/DDBJ whole genome shotgun (WGS) entry which is preliminary data.</text>
</comment>
<evidence type="ECO:0000313" key="9">
    <source>
        <dbReference type="Proteomes" id="UP000053831"/>
    </source>
</evidence>
<dbReference type="Pfam" id="PF00232">
    <property type="entry name" value="Glyco_hydro_1"/>
    <property type="match status" value="1"/>
</dbReference>
<dbReference type="Proteomes" id="UP000053831">
    <property type="component" value="Unassembled WGS sequence"/>
</dbReference>
<dbReference type="PANTHER" id="PTHR10353">
    <property type="entry name" value="GLYCOSYL HYDROLASE"/>
    <property type="match status" value="1"/>
</dbReference>
<dbReference type="GO" id="GO:0030245">
    <property type="term" value="P:cellulose catabolic process"/>
    <property type="evidence" value="ECO:0007669"/>
    <property type="project" value="UniProtKB-ARBA"/>
</dbReference>
<dbReference type="PROSITE" id="PS00653">
    <property type="entry name" value="GLYCOSYL_HYDROL_F1_2"/>
    <property type="match status" value="1"/>
</dbReference>
<evidence type="ECO:0000256" key="2">
    <source>
        <dbReference type="ARBA" id="ARBA00010838"/>
    </source>
</evidence>
<evidence type="ECO:0000313" key="8">
    <source>
        <dbReference type="EMBL" id="KOS20006.1"/>
    </source>
</evidence>
<dbReference type="STRING" id="150374.A0A0M8MV40"/>
<proteinExistence type="inferred from homology"/>
<reference evidence="8 9" key="1">
    <citation type="submission" date="2015-07" db="EMBL/GenBank/DDBJ databases">
        <title>The genome of the fungus Escovopsis weberi, a specialized disease agent of ant agriculture.</title>
        <authorList>
            <person name="de Man T.J."/>
            <person name="Stajich J.E."/>
            <person name="Kubicek C.P."/>
            <person name="Chenthamara K."/>
            <person name="Atanasova L."/>
            <person name="Druzhinina I.S."/>
            <person name="Birnbaum S."/>
            <person name="Barribeau S.M."/>
            <person name="Teiling C."/>
            <person name="Suen G."/>
            <person name="Currie C."/>
            <person name="Gerardo N.M."/>
        </authorList>
    </citation>
    <scope>NUCLEOTIDE SEQUENCE [LARGE SCALE GENOMIC DNA]</scope>
</reference>
<evidence type="ECO:0000256" key="1">
    <source>
        <dbReference type="ARBA" id="ARBA00000448"/>
    </source>
</evidence>
<dbReference type="GO" id="GO:0080079">
    <property type="term" value="F:cellobiose glucosidase activity"/>
    <property type="evidence" value="ECO:0007669"/>
    <property type="project" value="UniProtKB-ARBA"/>
</dbReference>
<protein>
    <recommendedName>
        <fullName evidence="3">beta-glucosidase</fullName>
        <ecNumber evidence="3">3.2.1.21</ecNumber>
    </recommendedName>
</protein>
<dbReference type="Gene3D" id="3.20.20.80">
    <property type="entry name" value="Glycosidases"/>
    <property type="match status" value="1"/>
</dbReference>
<keyword evidence="9" id="KW-1185">Reference proteome</keyword>
<accession>A0A0M8MV40</accession>